<dbReference type="eggNOG" id="arCOG07100">
    <property type="taxonomic scope" value="Archaea"/>
</dbReference>
<organism evidence="1 2">
    <name type="scientific">Archaeoglobus sulfaticallidus PM70-1</name>
    <dbReference type="NCBI Taxonomy" id="387631"/>
    <lineage>
        <taxon>Archaea</taxon>
        <taxon>Methanobacteriati</taxon>
        <taxon>Methanobacteriota</taxon>
        <taxon>Archaeoglobi</taxon>
        <taxon>Archaeoglobales</taxon>
        <taxon>Archaeoglobaceae</taxon>
        <taxon>Archaeoglobus</taxon>
    </lineage>
</organism>
<accession>N0BBI4</accession>
<name>N0BBI4_9EURY</name>
<dbReference type="AlphaFoldDB" id="N0BBI4"/>
<protein>
    <recommendedName>
        <fullName evidence="3">DUF3800 domain-containing protein</fullName>
    </recommendedName>
</protein>
<proteinExistence type="predicted"/>
<evidence type="ECO:0000313" key="1">
    <source>
        <dbReference type="EMBL" id="AGK60959.1"/>
    </source>
</evidence>
<dbReference type="Pfam" id="PF12686">
    <property type="entry name" value="DUF3800"/>
    <property type="match status" value="1"/>
</dbReference>
<dbReference type="Proteomes" id="UP000013307">
    <property type="component" value="Chromosome"/>
</dbReference>
<dbReference type="STRING" id="387631.Asulf_00955"/>
<gene>
    <name evidence="1" type="ORF">Asulf_00955</name>
</gene>
<dbReference type="RefSeq" id="WP_015590557.1">
    <property type="nucleotide sequence ID" value="NC_021169.1"/>
</dbReference>
<evidence type="ECO:0000313" key="2">
    <source>
        <dbReference type="Proteomes" id="UP000013307"/>
    </source>
</evidence>
<dbReference type="EMBL" id="CP005290">
    <property type="protein sequence ID" value="AGK60959.1"/>
    <property type="molecule type" value="Genomic_DNA"/>
</dbReference>
<keyword evidence="2" id="KW-1185">Reference proteome</keyword>
<dbReference type="HOGENOM" id="CLU_104060_1_0_2"/>
<reference evidence="1 2" key="1">
    <citation type="journal article" date="2013" name="Genome Announc.">
        <title>Complete Genome Sequence of the Thermophilic and Facultatively Chemolithoautotrophic Sulfate Reducer Archaeoglobus sulfaticallidus Strain PM70-1T.</title>
        <authorList>
            <person name="Stokke R."/>
            <person name="Hocking W.P."/>
            <person name="Steinsbu B.O."/>
            <person name="Steen I.H."/>
        </authorList>
    </citation>
    <scope>NUCLEOTIDE SEQUENCE [LARGE SCALE GENOMIC DNA]</scope>
    <source>
        <strain evidence="1">PM70-1</strain>
    </source>
</reference>
<dbReference type="KEGG" id="ast:Asulf_00955"/>
<evidence type="ECO:0008006" key="3">
    <source>
        <dbReference type="Google" id="ProtNLM"/>
    </source>
</evidence>
<dbReference type="InterPro" id="IPR024524">
    <property type="entry name" value="DUF3800"/>
</dbReference>
<dbReference type="OrthoDB" id="101752at2157"/>
<sequence length="214" mass="25329">MGNRTYIYIDESGDLGFTEKSTKYYVIAAVETKNPQQFSRMFKKIRRKMGKKKKDIKEFKFSKTKSSTKEMILKKIAELEIQFSAVVLKKATVYQHLREKRQILHNYLTGFIVELIPFMDSRDFEIVIDKFISNEADRTNFDEYLRDHVNYECWKLGLIPPRSLNIKHESSYSCSGLQVADFVAGAIFAKYERNDDSFYRIIEPKERILKKVFR</sequence>
<dbReference type="GeneID" id="15392596"/>